<dbReference type="VEuPathDB" id="TriTrypDB:Tbg972.11.9460"/>
<evidence type="ECO:0000256" key="2">
    <source>
        <dbReference type="SAM" id="MobiDB-lite"/>
    </source>
</evidence>
<protein>
    <submittedName>
        <fullName evidence="4">Exosome complex exonuclease RRP44, putative</fullName>
    </submittedName>
</protein>
<dbReference type="OrthoDB" id="372421at2759"/>
<feature type="region of interest" description="Disordered" evidence="2">
    <location>
        <begin position="142"/>
        <end position="163"/>
    </location>
</feature>
<reference evidence="5" key="1">
    <citation type="journal article" date="2010" name="PLoS Negl. Trop. Dis.">
        <title>The genome sequence of Trypanosoma brucei gambiense, causative agent of chronic human african trypanosomiasis.</title>
        <authorList>
            <person name="Jackson A.P."/>
            <person name="Sanders M."/>
            <person name="Berry A."/>
            <person name="McQuillan J."/>
            <person name="Aslett M.A."/>
            <person name="Quail M.A."/>
            <person name="Chukualim B."/>
            <person name="Capewell P."/>
            <person name="MacLeod A."/>
            <person name="Melville S.E."/>
            <person name="Gibson W."/>
            <person name="Barry J.D."/>
            <person name="Berriman M."/>
            <person name="Hertz-Fowler C."/>
        </authorList>
    </citation>
    <scope>NUCLEOTIDE SEQUENCE [LARGE SCALE GENOMIC DNA]</scope>
    <source>
        <strain evidence="5">MHOM/CI/86/DAL972</strain>
    </source>
</reference>
<name>D0A826_TRYB9</name>
<feature type="region of interest" description="Disordered" evidence="2">
    <location>
        <begin position="827"/>
        <end position="877"/>
    </location>
</feature>
<gene>
    <name evidence="4" type="ORF">TbgDal_XI9460</name>
</gene>
<dbReference type="GO" id="GO:0000932">
    <property type="term" value="C:P-body"/>
    <property type="evidence" value="ECO:0007669"/>
    <property type="project" value="TreeGrafter"/>
</dbReference>
<keyword evidence="4" id="KW-0378">Hydrolase</keyword>
<keyword evidence="4" id="KW-0540">Nuclease</keyword>
<dbReference type="InterPro" id="IPR001900">
    <property type="entry name" value="RNase_II/R"/>
</dbReference>
<dbReference type="GO" id="GO:0000175">
    <property type="term" value="F:3'-5'-RNA exonuclease activity"/>
    <property type="evidence" value="ECO:0007669"/>
    <property type="project" value="TreeGrafter"/>
</dbReference>
<feature type="compositionally biased region" description="Basic and acidic residues" evidence="2">
    <location>
        <begin position="152"/>
        <end position="163"/>
    </location>
</feature>
<evidence type="ECO:0000259" key="3">
    <source>
        <dbReference type="SMART" id="SM00955"/>
    </source>
</evidence>
<feature type="domain" description="RNB" evidence="3">
    <location>
        <begin position="352"/>
        <end position="704"/>
    </location>
</feature>
<dbReference type="PANTHER" id="PTHR23355">
    <property type="entry name" value="RIBONUCLEASE"/>
    <property type="match status" value="1"/>
</dbReference>
<dbReference type="GeneID" id="23867991"/>
<dbReference type="EMBL" id="FN554974">
    <property type="protein sequence ID" value="CBH17827.1"/>
    <property type="molecule type" value="Genomic_DNA"/>
</dbReference>
<evidence type="ECO:0000256" key="1">
    <source>
        <dbReference type="RuleBase" id="RU003901"/>
    </source>
</evidence>
<dbReference type="PROSITE" id="PS01175">
    <property type="entry name" value="RIBONUCLEASE_II"/>
    <property type="match status" value="1"/>
</dbReference>
<dbReference type="InterPro" id="IPR050180">
    <property type="entry name" value="RNR_Ribonuclease"/>
</dbReference>
<dbReference type="InterPro" id="IPR022966">
    <property type="entry name" value="RNase_II/R_CS"/>
</dbReference>
<organism evidence="4 5">
    <name type="scientific">Trypanosoma brucei gambiense (strain MHOM/CI/86/DAL972)</name>
    <dbReference type="NCBI Taxonomy" id="679716"/>
    <lineage>
        <taxon>Eukaryota</taxon>
        <taxon>Discoba</taxon>
        <taxon>Euglenozoa</taxon>
        <taxon>Kinetoplastea</taxon>
        <taxon>Metakinetoplastina</taxon>
        <taxon>Trypanosomatida</taxon>
        <taxon>Trypanosomatidae</taxon>
        <taxon>Trypanosoma</taxon>
    </lineage>
</organism>
<comment type="similarity">
    <text evidence="1">Belongs to the RNR ribonuclease family.</text>
</comment>
<proteinExistence type="inferred from homology"/>
<evidence type="ECO:0000313" key="4">
    <source>
        <dbReference type="EMBL" id="CBH17827.1"/>
    </source>
</evidence>
<dbReference type="InterPro" id="IPR012340">
    <property type="entry name" value="NA-bd_OB-fold"/>
</dbReference>
<dbReference type="GO" id="GO:0003723">
    <property type="term" value="F:RNA binding"/>
    <property type="evidence" value="ECO:0007669"/>
    <property type="project" value="InterPro"/>
</dbReference>
<dbReference type="PANTHER" id="PTHR23355:SF9">
    <property type="entry name" value="DIS3-LIKE EXONUCLEASE 2"/>
    <property type="match status" value="1"/>
</dbReference>
<feature type="compositionally biased region" description="Basic and acidic residues" evidence="2">
    <location>
        <begin position="835"/>
        <end position="846"/>
    </location>
</feature>
<sequence length="943" mass="107279">MSLTRPHLCNRRVTALALQCGDTRIDLFCYIFYIYFPPSEYTSHLINTMDETPNAVKQLYTDVEYTIGSNPEMERQVKHGCVVIGRLRVYSSYNSGLAFVRSGAFPADVVVKGYGSINRFLHNDVVAVQLLPMEQWEDVVSGELEPDGDDKDEFRTMRPDSERLPDGRRITRWIRDTTMNNRKNREMWLAEMMSAPTEHNWHGKKPSGSVIAVLERKHPLLFVARLADDALSSQEVIQDRRFYRFKVFDQLLPHIAVFGRDIPFSLRESIRERFYLLRLETTTGGDIVWAESRFPTARIISTFGSVHSLRANTFAICSAHHIVTDDFSEEACNCIPDRLIIPNLEEMKRTGRRDLRREEFVCSIDPATARDLDDALSITLLPGGYRVGVHIADVSHFVSPGSALDEEGRARATSVYLVDRVYPMLPRKLSEEYCSLHPGSDKLAFSAIFQLDLNGKLKGEWFGKSVIRNRCRLSYDDAQRIIDGNLTTLDALDYGGVTDRRELSQLKERVATSVKHLFDLASKLRAASFERGRLAFSTPEIGFHFEDISNPTHPIGFNVHRQIEANWLVEEFMLLANLRVAQKIVQYLPDQAILRVHPPPKRVPFEQLKVSLARVNIELKGRSNKSLEQLLNSVRDHPLRDEISIMVKNTLSLAKYCTNGENFTNKVPLGHYALGLEWYTHFTSPIRRYADIIVHRQLLCALEIESIVKGKHRTGKTCAGAVGMEVECLDSAEFFTSTYEVMNIADECNENKRAADSVSEASLKLFFCHYLKSLRSLWVSSNKEDPFIPRVDAVVISVAPEKKVLMLYARVVGISVEISLKSKTQKFVAESGNNENRDESNKEETASLHSEIRRKRGSATGGNHRGGERQKSPPRAQEAKITINWGLHPQTNEKVEEEIKELMMVSAVLTIKRNVKGYEEPDMIMDPPWLRDEKRMAIPTSLV</sequence>
<dbReference type="KEGG" id="tbg:TbgDal_XI9460"/>
<dbReference type="SMART" id="SM00955">
    <property type="entry name" value="RNB"/>
    <property type="match status" value="1"/>
</dbReference>
<dbReference type="RefSeq" id="XP_011780091.1">
    <property type="nucleotide sequence ID" value="XM_011781789.1"/>
</dbReference>
<dbReference type="Pfam" id="PF00773">
    <property type="entry name" value="RNB"/>
    <property type="match status" value="1"/>
</dbReference>
<keyword evidence="4" id="KW-0269">Exonuclease</keyword>
<dbReference type="SUPFAM" id="SSF50249">
    <property type="entry name" value="Nucleic acid-binding proteins"/>
    <property type="match status" value="2"/>
</dbReference>
<dbReference type="GO" id="GO:0006402">
    <property type="term" value="P:mRNA catabolic process"/>
    <property type="evidence" value="ECO:0007669"/>
    <property type="project" value="TreeGrafter"/>
</dbReference>
<accession>D0A826</accession>
<dbReference type="AlphaFoldDB" id="D0A826"/>
<evidence type="ECO:0000313" key="5">
    <source>
        <dbReference type="Proteomes" id="UP000002316"/>
    </source>
</evidence>
<dbReference type="Gene3D" id="2.40.50.690">
    <property type="match status" value="1"/>
</dbReference>
<dbReference type="Proteomes" id="UP000002316">
    <property type="component" value="Chromosome 11"/>
</dbReference>